<dbReference type="PROSITE" id="PS50181">
    <property type="entry name" value="FBOX"/>
    <property type="match status" value="1"/>
</dbReference>
<name>A0A317XH78_9BASI</name>
<dbReference type="InParanoid" id="A0A317XH78"/>
<dbReference type="SUPFAM" id="SSF48452">
    <property type="entry name" value="TPR-like"/>
    <property type="match status" value="1"/>
</dbReference>
<dbReference type="InterPro" id="IPR032675">
    <property type="entry name" value="LRR_dom_sf"/>
</dbReference>
<dbReference type="Gene3D" id="1.25.40.10">
    <property type="entry name" value="Tetratricopeptide repeat domain"/>
    <property type="match status" value="1"/>
</dbReference>
<dbReference type="Pfam" id="PF12937">
    <property type="entry name" value="F-box-like"/>
    <property type="match status" value="1"/>
</dbReference>
<evidence type="ECO:0000313" key="2">
    <source>
        <dbReference type="EMBL" id="PWY97606.1"/>
    </source>
</evidence>
<sequence>MPHLRPRSIGPSPQKSSFSLQFSIMTLFDRIQSVISDLSKDSKLCIQGSISQNAGLEDAERQVRQSLESHNFELAIGVASHALVQLPRKMMTIEKALLCARSSAYERTGLYVLALTDAQSAHALDQDDPLPLLRAAEVMVAVGDLEKGEACLVEAEEKPQMLQVEEKLALEAGIQRCRDAIRARQAPHENRPPAVMWLPQEVLRQIFDQILPDSFVALMLVCKAWKRVLSSPYFSRDLLIRSKTTCAELSRCIDVVKVFSKRCGNSLERVTIVHPPRTCARLDDLLGLLIKSKNSLKHLALPVICQTRCYEQLYRHCKNLSSLDLSFGVPLSPSRSVCPNCKKSSQFLPEKPMPFTLKSIRGSCNARYGDLVPHLSKLRVLGHVYIAPDNILDVLVRNAPTLEEISLTPEMCLIKPSSNIAFPRLKSLSFWEPRLPPELKFPALQRAHCLLYHDETAQGPSWYAFDDFAFQSPKLRELEIDFEVQPTHEFIYSVMTSALSFKDLEILKISAPESVDLEGMFPGSSCVTHTDETKANGFDTLMPCQKLRQITLNCPKPDISQLINLVALHHFLAEGLDLKSARTKSSQLVRPDLSPESLLSCSSQPDRYEASARKSYLEWYETSVSGSLRRLERLELLNVHRLPPGSEQLLRKYVDDLKISYMPVM</sequence>
<dbReference type="InterPro" id="IPR011990">
    <property type="entry name" value="TPR-like_helical_dom_sf"/>
</dbReference>
<evidence type="ECO:0000313" key="3">
    <source>
        <dbReference type="Proteomes" id="UP000246740"/>
    </source>
</evidence>
<proteinExistence type="predicted"/>
<reference evidence="2 3" key="1">
    <citation type="journal article" date="2018" name="Mol. Biol. Evol.">
        <title>Broad Genomic Sampling Reveals a Smut Pathogenic Ancestry of the Fungal Clade Ustilaginomycotina.</title>
        <authorList>
            <person name="Kijpornyongpan T."/>
            <person name="Mondo S.J."/>
            <person name="Barry K."/>
            <person name="Sandor L."/>
            <person name="Lee J."/>
            <person name="Lipzen A."/>
            <person name="Pangilinan J."/>
            <person name="LaButti K."/>
            <person name="Hainaut M."/>
            <person name="Henrissat B."/>
            <person name="Grigoriev I.V."/>
            <person name="Spatafora J.W."/>
            <person name="Aime M.C."/>
        </authorList>
    </citation>
    <scope>NUCLEOTIDE SEQUENCE [LARGE SCALE GENOMIC DNA]</scope>
    <source>
        <strain evidence="2 3">MCA 3645</strain>
    </source>
</reference>
<evidence type="ECO:0000259" key="1">
    <source>
        <dbReference type="PROSITE" id="PS50181"/>
    </source>
</evidence>
<gene>
    <name evidence="2" type="ORF">BCV70DRAFT_221448</name>
</gene>
<organism evidence="2 3">
    <name type="scientific">Testicularia cyperi</name>
    <dbReference type="NCBI Taxonomy" id="1882483"/>
    <lineage>
        <taxon>Eukaryota</taxon>
        <taxon>Fungi</taxon>
        <taxon>Dikarya</taxon>
        <taxon>Basidiomycota</taxon>
        <taxon>Ustilaginomycotina</taxon>
        <taxon>Ustilaginomycetes</taxon>
        <taxon>Ustilaginales</taxon>
        <taxon>Anthracoideaceae</taxon>
        <taxon>Testicularia</taxon>
    </lineage>
</organism>
<keyword evidence="3" id="KW-1185">Reference proteome</keyword>
<feature type="domain" description="F-box" evidence="1">
    <location>
        <begin position="192"/>
        <end position="238"/>
    </location>
</feature>
<dbReference type="Gene3D" id="1.20.1280.50">
    <property type="match status" value="1"/>
</dbReference>
<dbReference type="STRING" id="1882483.A0A317XH78"/>
<dbReference type="SMART" id="SM00256">
    <property type="entry name" value="FBOX"/>
    <property type="match status" value="1"/>
</dbReference>
<dbReference type="AlphaFoldDB" id="A0A317XH78"/>
<dbReference type="Gene3D" id="3.80.10.10">
    <property type="entry name" value="Ribonuclease Inhibitor"/>
    <property type="match status" value="1"/>
</dbReference>
<protein>
    <recommendedName>
        <fullName evidence="1">F-box domain-containing protein</fullName>
    </recommendedName>
</protein>
<dbReference type="Proteomes" id="UP000246740">
    <property type="component" value="Unassembled WGS sequence"/>
</dbReference>
<accession>A0A317XH78</accession>
<dbReference type="SUPFAM" id="SSF52047">
    <property type="entry name" value="RNI-like"/>
    <property type="match status" value="1"/>
</dbReference>
<dbReference type="SUPFAM" id="SSF81383">
    <property type="entry name" value="F-box domain"/>
    <property type="match status" value="1"/>
</dbReference>
<dbReference type="InterPro" id="IPR001810">
    <property type="entry name" value="F-box_dom"/>
</dbReference>
<dbReference type="InterPro" id="IPR036047">
    <property type="entry name" value="F-box-like_dom_sf"/>
</dbReference>
<dbReference type="EMBL" id="KZ819204">
    <property type="protein sequence ID" value="PWY97606.1"/>
    <property type="molecule type" value="Genomic_DNA"/>
</dbReference>